<evidence type="ECO:0000256" key="1">
    <source>
        <dbReference type="ARBA" id="ARBA00008005"/>
    </source>
</evidence>
<proteinExistence type="inferred from homology"/>
<dbReference type="AlphaFoldDB" id="A0A6V9ZCC9"/>
<organism evidence="3">
    <name type="scientific">Salmonella enterica</name>
    <name type="common">Salmonella choleraesuis</name>
    <dbReference type="NCBI Taxonomy" id="28901"/>
    <lineage>
        <taxon>Bacteria</taxon>
        <taxon>Pseudomonadati</taxon>
        <taxon>Pseudomonadota</taxon>
        <taxon>Gammaproteobacteria</taxon>
        <taxon>Enterobacterales</taxon>
        <taxon>Enterobacteriaceae</taxon>
        <taxon>Salmonella</taxon>
    </lineage>
</organism>
<reference evidence="3" key="1">
    <citation type="journal article" date="2018" name="Genome Biol.">
        <title>SKESA: strategic k-mer extension for scrupulous assemblies.</title>
        <authorList>
            <person name="Souvorov A."/>
            <person name="Agarwala R."/>
            <person name="Lipman D.J."/>
        </authorList>
    </citation>
    <scope>NUCLEOTIDE SEQUENCE</scope>
    <source>
        <strain evidence="3">BCW_6231</strain>
    </source>
</reference>
<comment type="caution">
    <text evidence="3">The sequence shown here is derived from an EMBL/GenBank/DDBJ whole genome shotgun (WGS) entry which is preliminary data.</text>
</comment>
<evidence type="ECO:0000313" key="3">
    <source>
        <dbReference type="EMBL" id="HAA0767797.1"/>
    </source>
</evidence>
<dbReference type="Pfam" id="PF17482">
    <property type="entry name" value="Phage_sheath_1C"/>
    <property type="match status" value="1"/>
</dbReference>
<dbReference type="EMBL" id="DAAAJK010000097">
    <property type="protein sequence ID" value="HAA0767797.1"/>
    <property type="molecule type" value="Genomic_DNA"/>
</dbReference>
<feature type="non-terminal residue" evidence="3">
    <location>
        <position position="1"/>
    </location>
</feature>
<dbReference type="InterPro" id="IPR020287">
    <property type="entry name" value="Tail_sheath_C"/>
</dbReference>
<reference evidence="3" key="2">
    <citation type="submission" date="2019-10" db="EMBL/GenBank/DDBJ databases">
        <authorList>
            <consortium name="NCBI Pathogen Detection Project"/>
        </authorList>
    </citation>
    <scope>NUCLEOTIDE SEQUENCE</scope>
    <source>
        <strain evidence="3">BCW_6231</strain>
    </source>
</reference>
<protein>
    <submittedName>
        <fullName evidence="3">Phage tail protein</fullName>
    </submittedName>
</protein>
<evidence type="ECO:0000259" key="2">
    <source>
        <dbReference type="Pfam" id="PF17482"/>
    </source>
</evidence>
<sequence length="178" mass="20115">QTGELVDMLPAPKGKRFTTTEQQTLLSHGVATAYVESGVLRIQRDITTYRKNAYGVADNSYLDSETLHTSAYVLRRLKSVITSKYGRHKLANDGTRFGSGQAIVTPAVIRGELGSTYRQMEREGIVENFDLFQQHLIVERNANNSNRLDVLFPPDYVNQLRVFAVLNQFRLQYSEEAA</sequence>
<name>A0A6V9ZCC9_SALER</name>
<feature type="domain" description="Tail sheath protein C-terminal" evidence="2">
    <location>
        <begin position="57"/>
        <end position="170"/>
    </location>
</feature>
<gene>
    <name evidence="3" type="ORF">GDL48_25610</name>
</gene>
<accession>A0A6V9ZCC9</accession>
<comment type="similarity">
    <text evidence="1">Belongs to the myoviridae tail sheath protein family.</text>
</comment>